<dbReference type="EMBL" id="JAINVV010000004">
    <property type="protein sequence ID" value="MBY8822912.1"/>
    <property type="molecule type" value="Genomic_DNA"/>
</dbReference>
<evidence type="ECO:0000313" key="5">
    <source>
        <dbReference type="Proteomes" id="UP000706039"/>
    </source>
</evidence>
<dbReference type="Pfam" id="PF04773">
    <property type="entry name" value="FecR"/>
    <property type="match status" value="1"/>
</dbReference>
<dbReference type="PANTHER" id="PTHR30273:SF2">
    <property type="entry name" value="PROTEIN FECR"/>
    <property type="match status" value="1"/>
</dbReference>
<evidence type="ECO:0000259" key="3">
    <source>
        <dbReference type="Pfam" id="PF16220"/>
    </source>
</evidence>
<name>A0ABS7PNL6_9SPHN</name>
<dbReference type="PIRSF" id="PIRSF018266">
    <property type="entry name" value="FecR"/>
    <property type="match status" value="1"/>
</dbReference>
<dbReference type="PANTHER" id="PTHR30273">
    <property type="entry name" value="PERIPLASMIC SIGNAL SENSOR AND SIGMA FACTOR ACTIVATOR FECR-RELATED"/>
    <property type="match status" value="1"/>
</dbReference>
<proteinExistence type="predicted"/>
<dbReference type="InterPro" id="IPR006860">
    <property type="entry name" value="FecR"/>
</dbReference>
<evidence type="ECO:0000313" key="4">
    <source>
        <dbReference type="EMBL" id="MBY8822912.1"/>
    </source>
</evidence>
<keyword evidence="1" id="KW-0472">Membrane</keyword>
<keyword evidence="1" id="KW-1133">Transmembrane helix</keyword>
<keyword evidence="5" id="KW-1185">Reference proteome</keyword>
<feature type="transmembrane region" description="Helical" evidence="1">
    <location>
        <begin position="91"/>
        <end position="112"/>
    </location>
</feature>
<keyword evidence="1" id="KW-0812">Transmembrane</keyword>
<dbReference type="RefSeq" id="WP_222989957.1">
    <property type="nucleotide sequence ID" value="NZ_JAINVV010000004.1"/>
</dbReference>
<dbReference type="Gene3D" id="3.55.50.30">
    <property type="match status" value="1"/>
</dbReference>
<dbReference type="InterPro" id="IPR032623">
    <property type="entry name" value="FecR_N"/>
</dbReference>
<evidence type="ECO:0000256" key="1">
    <source>
        <dbReference type="SAM" id="Phobius"/>
    </source>
</evidence>
<dbReference type="Pfam" id="PF16220">
    <property type="entry name" value="DUF4880"/>
    <property type="match status" value="1"/>
</dbReference>
<organism evidence="4 5">
    <name type="scientific">Sphingomonas colocasiae</name>
    <dbReference type="NCBI Taxonomy" id="1848973"/>
    <lineage>
        <taxon>Bacteria</taxon>
        <taxon>Pseudomonadati</taxon>
        <taxon>Pseudomonadota</taxon>
        <taxon>Alphaproteobacteria</taxon>
        <taxon>Sphingomonadales</taxon>
        <taxon>Sphingomonadaceae</taxon>
        <taxon>Sphingomonas</taxon>
    </lineage>
</organism>
<feature type="domain" description="FecR N-terminal" evidence="3">
    <location>
        <begin position="19"/>
        <end position="57"/>
    </location>
</feature>
<protein>
    <submittedName>
        <fullName evidence="4">FecR domain-containing protein</fullName>
    </submittedName>
</protein>
<comment type="caution">
    <text evidence="4">The sequence shown here is derived from an EMBL/GenBank/DDBJ whole genome shotgun (WGS) entry which is preliminary data.</text>
</comment>
<evidence type="ECO:0000259" key="2">
    <source>
        <dbReference type="Pfam" id="PF04773"/>
    </source>
</evidence>
<gene>
    <name evidence="4" type="ORF">K7G82_11450</name>
</gene>
<dbReference type="InterPro" id="IPR012373">
    <property type="entry name" value="Ferrdict_sens_TM"/>
</dbReference>
<dbReference type="Proteomes" id="UP000706039">
    <property type="component" value="Unassembled WGS sequence"/>
</dbReference>
<feature type="domain" description="FecR protein" evidence="2">
    <location>
        <begin position="140"/>
        <end position="231"/>
    </location>
</feature>
<accession>A0ABS7PNL6</accession>
<sequence>MIGPGRVGADGGMPGAEDSALYWLARQRLKLMTKRDEAAFEAWLSDPANAQAYRDAAAGVERFGAIASDEDVREMREAALAMGPAPRRISVPFGLVAATAAIAMGAGVWFAVARPGSDMPAPASIAAGGAPPPIAATARRYATKIGERSRFTLDDGSVVSLNTNSVLDVTFTPGRRDVRLIQGEGLFHVAKNKDRPFVVTAGGLRTTAIGTAFDVRLDRGRVRIVLTSGRVVVDSVRSGPAGRLPAIDPISLQPGEQLAADENHAVVVSAADVEQATSWRQGQLIFRDEPLASAIGEMNRYTRDQIVIEDPKIARLRVSGVFSTAHPENFLAAMTAFYPLEVRRPTQGAVILDWSGAPSDP</sequence>
<dbReference type="Gene3D" id="2.60.120.1440">
    <property type="match status" value="1"/>
</dbReference>
<reference evidence="4 5" key="1">
    <citation type="submission" date="2021-08" db="EMBL/GenBank/DDBJ databases">
        <authorList>
            <person name="Tuo L."/>
        </authorList>
    </citation>
    <scope>NUCLEOTIDE SEQUENCE [LARGE SCALE GENOMIC DNA]</scope>
    <source>
        <strain evidence="4 5">JCM 31229</strain>
    </source>
</reference>